<reference evidence="2 3" key="1">
    <citation type="journal article" date="2011" name="Proc. Natl. Acad. Sci. U.S.A.">
        <title>Evolutionary erosion of yeast sex chromosomes by mating-type switching accidents.</title>
        <authorList>
            <person name="Gordon J.L."/>
            <person name="Armisen D."/>
            <person name="Proux-Wera E."/>
            <person name="Oheigeartaigh S.S."/>
            <person name="Byrne K.P."/>
            <person name="Wolfe K.H."/>
        </authorList>
    </citation>
    <scope>NUCLEOTIDE SEQUENCE [LARGE SCALE GENOMIC DNA]</scope>
    <source>
        <strain evidence="3">ATCC 24235 / CBS 4417 / NBRC 1672 / NRRL Y-8282 / UCD 70-5</strain>
    </source>
</reference>
<organism evidence="2 3">
    <name type="scientific">Tetrapisispora phaffii (strain ATCC 24235 / CBS 4417 / NBRC 1672 / NRRL Y-8282 / UCD 70-5)</name>
    <name type="common">Yeast</name>
    <name type="synonym">Fabospora phaffii</name>
    <dbReference type="NCBI Taxonomy" id="1071381"/>
    <lineage>
        <taxon>Eukaryota</taxon>
        <taxon>Fungi</taxon>
        <taxon>Dikarya</taxon>
        <taxon>Ascomycota</taxon>
        <taxon>Saccharomycotina</taxon>
        <taxon>Saccharomycetes</taxon>
        <taxon>Saccharomycetales</taxon>
        <taxon>Saccharomycetaceae</taxon>
        <taxon>Tetrapisispora</taxon>
    </lineage>
</organism>
<dbReference type="GeneID" id="11531680"/>
<accession>G8BZW9</accession>
<protein>
    <submittedName>
        <fullName evidence="2">Uncharacterized protein</fullName>
    </submittedName>
</protein>
<dbReference type="OMA" id="NIYIHDG"/>
<dbReference type="KEGG" id="tpf:TPHA_0L00900"/>
<dbReference type="OrthoDB" id="4070605at2759"/>
<evidence type="ECO:0000313" key="2">
    <source>
        <dbReference type="EMBL" id="CCE65447.1"/>
    </source>
</evidence>
<dbReference type="AlphaFoldDB" id="G8BZW9"/>
<feature type="region of interest" description="Disordered" evidence="1">
    <location>
        <begin position="26"/>
        <end position="50"/>
    </location>
</feature>
<dbReference type="RefSeq" id="XP_003687881.1">
    <property type="nucleotide sequence ID" value="XM_003687833.1"/>
</dbReference>
<evidence type="ECO:0000256" key="1">
    <source>
        <dbReference type="SAM" id="MobiDB-lite"/>
    </source>
</evidence>
<dbReference type="HOGENOM" id="CLU_018066_0_0_1"/>
<dbReference type="EMBL" id="HE612867">
    <property type="protein sequence ID" value="CCE65447.1"/>
    <property type="molecule type" value="Genomic_DNA"/>
</dbReference>
<keyword evidence="3" id="KW-1185">Reference proteome</keyword>
<feature type="compositionally biased region" description="Acidic residues" evidence="1">
    <location>
        <begin position="422"/>
        <end position="435"/>
    </location>
</feature>
<name>G8BZW9_TETPH</name>
<feature type="compositionally biased region" description="Polar residues" evidence="1">
    <location>
        <begin position="33"/>
        <end position="43"/>
    </location>
</feature>
<dbReference type="Proteomes" id="UP000005666">
    <property type="component" value="Chromosome 12"/>
</dbReference>
<sequence>MIKNIVQSDVSNNITDEHKLTNDDIVDHRAPSIPNSTTVSNFDNVPKHTQPKTIEKPKINITAKDSLFLLNYSNIPPSQKSNSDVSLRTDKIQSIHVDEFAAFIYIDIPIVDYYNYKMDNNHEFNGNININKIVKKVKINKIKDLIMNAVINNNKGLWDKIKETSKNKEVKVDIKIYSSGSLIYVETIKYVMETIYNNLMTPKRTDSIKLQFHVEVSTISLKWLNSFIDNQHLLGRIKFINKNPGILHHKNYNNPFKDYFILLNDRYVNYDRNNINLHNTQAYTKLESIIVITNNTGIKALLTILSDKPLVKLISQESLAYLDEFEKNNLTEKQTDDIESANTNGTTIIGSPRLRREPSSIMSLQNSMLTSNKGKSVRIRSLSINKNKLNDKNNICQMVDGVKNLNLENSSFNDPDFYSFSDSDEDNSSSDDESGDMLSIVIPTKLSRTNSEMNMHNKLYSKTANRFRSLSLIDQNHGKHNRNFGDNNNNTVLKKNNTSVNLKQYKHYPSIVSTMEPLKLVDSRNSTDSSYTTTDITDEEDIDLDEVYPVGYKSRRDSETDILTENNHSNIGNEKKFSNIYVHDGDFNDIILYPSSISKKKKRRKTLTNGIDDGTVNVNAGLIPPEFYSRISTPASSRTNSNVSITNMTYVIPQKITGVDQSNNCNDRIFEKNLIKKSFEEVRSQNSMTNLFETLIGGYNYETDNDPNHNPLALNFKSKAKRQNNFPNFSSLSSRQDDIAEADEEDMMMSGITEKINDETGYIGPEPVGSTEQRKSTVVDNTDLNNYLLGKEISNDNQIKPINKIQSTGGSLSFNLSFNRDNSGNADFKSDSSSIATQPNSGINFGLSLYDEDSDSNETITLDTLNGGSNSRQFEKVNNNANYKKVFTVDLYGDDDVGNSDAWCFGNNK</sequence>
<gene>
    <name evidence="2" type="primary">TPHA0L00900</name>
    <name evidence="2" type="ordered locus">TPHA_0L00900</name>
</gene>
<feature type="region of interest" description="Disordered" evidence="1">
    <location>
        <begin position="417"/>
        <end position="438"/>
    </location>
</feature>
<proteinExistence type="predicted"/>
<evidence type="ECO:0000313" key="3">
    <source>
        <dbReference type="Proteomes" id="UP000005666"/>
    </source>
</evidence>
<dbReference type="eggNOG" id="ENOG502QRGG">
    <property type="taxonomic scope" value="Eukaryota"/>
</dbReference>